<evidence type="ECO:0000256" key="1">
    <source>
        <dbReference type="SAM" id="Phobius"/>
    </source>
</evidence>
<evidence type="ECO:0000313" key="3">
    <source>
        <dbReference type="Proteomes" id="UP000059680"/>
    </source>
</evidence>
<name>A0A0P0W0M2_ORYSJ</name>
<keyword evidence="1" id="KW-0812">Transmembrane</keyword>
<proteinExistence type="predicted"/>
<protein>
    <submittedName>
        <fullName evidence="2">Os03g0598002 protein</fullName>
    </submittedName>
</protein>
<dbReference type="InParanoid" id="A0A0P0W0M2"/>
<keyword evidence="1" id="KW-0472">Membrane</keyword>
<dbReference type="Proteomes" id="UP000059680">
    <property type="component" value="Chromosome 3"/>
</dbReference>
<dbReference type="PaxDb" id="39947-A0A0P0W0M2"/>
<keyword evidence="1" id="KW-1133">Transmembrane helix</keyword>
<reference evidence="2 3" key="2">
    <citation type="journal article" date="2013" name="Plant Cell Physiol.">
        <title>Rice Annotation Project Database (RAP-DB): an integrative and interactive database for rice genomics.</title>
        <authorList>
            <person name="Sakai H."/>
            <person name="Lee S.S."/>
            <person name="Tanaka T."/>
            <person name="Numa H."/>
            <person name="Kim J."/>
            <person name="Kawahara Y."/>
            <person name="Wakimoto H."/>
            <person name="Yang C.C."/>
            <person name="Iwamoto M."/>
            <person name="Abe T."/>
            <person name="Yamada Y."/>
            <person name="Muto A."/>
            <person name="Inokuchi H."/>
            <person name="Ikemura T."/>
            <person name="Matsumoto T."/>
            <person name="Sasaki T."/>
            <person name="Itoh T."/>
        </authorList>
    </citation>
    <scope>NUCLEOTIDE SEQUENCE [LARGE SCALE GENOMIC DNA]</scope>
    <source>
        <strain evidence="3">cv. Nipponbare</strain>
    </source>
</reference>
<dbReference type="Gramene" id="Os03t0598002-00">
    <property type="protein sequence ID" value="Os03t0598002-00"/>
    <property type="gene ID" value="Os03g0598002"/>
</dbReference>
<reference evidence="3" key="1">
    <citation type="journal article" date="2005" name="Nature">
        <title>The map-based sequence of the rice genome.</title>
        <authorList>
            <consortium name="International rice genome sequencing project (IRGSP)"/>
            <person name="Matsumoto T."/>
            <person name="Wu J."/>
            <person name="Kanamori H."/>
            <person name="Katayose Y."/>
            <person name="Fujisawa M."/>
            <person name="Namiki N."/>
            <person name="Mizuno H."/>
            <person name="Yamamoto K."/>
            <person name="Antonio B.A."/>
            <person name="Baba T."/>
            <person name="Sakata K."/>
            <person name="Nagamura Y."/>
            <person name="Aoki H."/>
            <person name="Arikawa K."/>
            <person name="Arita K."/>
            <person name="Bito T."/>
            <person name="Chiden Y."/>
            <person name="Fujitsuka N."/>
            <person name="Fukunaka R."/>
            <person name="Hamada M."/>
            <person name="Harada C."/>
            <person name="Hayashi A."/>
            <person name="Hijishita S."/>
            <person name="Honda M."/>
            <person name="Hosokawa S."/>
            <person name="Ichikawa Y."/>
            <person name="Idonuma A."/>
            <person name="Iijima M."/>
            <person name="Ikeda M."/>
            <person name="Ikeno M."/>
            <person name="Ito K."/>
            <person name="Ito S."/>
            <person name="Ito T."/>
            <person name="Ito Y."/>
            <person name="Ito Y."/>
            <person name="Iwabuchi A."/>
            <person name="Kamiya K."/>
            <person name="Karasawa W."/>
            <person name="Kurita K."/>
            <person name="Katagiri S."/>
            <person name="Kikuta A."/>
            <person name="Kobayashi H."/>
            <person name="Kobayashi N."/>
            <person name="Machita K."/>
            <person name="Maehara T."/>
            <person name="Masukawa M."/>
            <person name="Mizubayashi T."/>
            <person name="Mukai Y."/>
            <person name="Nagasaki H."/>
            <person name="Nagata Y."/>
            <person name="Naito S."/>
            <person name="Nakashima M."/>
            <person name="Nakama Y."/>
            <person name="Nakamichi Y."/>
            <person name="Nakamura M."/>
            <person name="Meguro A."/>
            <person name="Negishi M."/>
            <person name="Ohta I."/>
            <person name="Ohta T."/>
            <person name="Okamoto M."/>
            <person name="Ono N."/>
            <person name="Saji S."/>
            <person name="Sakaguchi M."/>
            <person name="Sakai K."/>
            <person name="Shibata M."/>
            <person name="Shimokawa T."/>
            <person name="Song J."/>
            <person name="Takazaki Y."/>
            <person name="Terasawa K."/>
            <person name="Tsugane M."/>
            <person name="Tsuji K."/>
            <person name="Ueda S."/>
            <person name="Waki K."/>
            <person name="Yamagata H."/>
            <person name="Yamamoto M."/>
            <person name="Yamamoto S."/>
            <person name="Yamane H."/>
            <person name="Yoshiki S."/>
            <person name="Yoshihara R."/>
            <person name="Yukawa K."/>
            <person name="Zhong H."/>
            <person name="Yano M."/>
            <person name="Yuan Q."/>
            <person name="Ouyang S."/>
            <person name="Liu J."/>
            <person name="Jones K.M."/>
            <person name="Gansberger K."/>
            <person name="Moffat K."/>
            <person name="Hill J."/>
            <person name="Bera J."/>
            <person name="Fadrosh D."/>
            <person name="Jin S."/>
            <person name="Johri S."/>
            <person name="Kim M."/>
            <person name="Overton L."/>
            <person name="Reardon M."/>
            <person name="Tsitrin T."/>
            <person name="Vuong H."/>
            <person name="Weaver B."/>
            <person name="Ciecko A."/>
            <person name="Tallon L."/>
            <person name="Jackson J."/>
            <person name="Pai G."/>
            <person name="Aken S.V."/>
            <person name="Utterback T."/>
            <person name="Reidmuller S."/>
            <person name="Feldblyum T."/>
            <person name="Hsiao J."/>
            <person name="Zismann V."/>
            <person name="Iobst S."/>
            <person name="de Vazeille A.R."/>
            <person name="Buell C.R."/>
            <person name="Ying K."/>
            <person name="Li Y."/>
            <person name="Lu T."/>
            <person name="Huang Y."/>
            <person name="Zhao Q."/>
            <person name="Feng Q."/>
            <person name="Zhang L."/>
            <person name="Zhu J."/>
            <person name="Weng Q."/>
            <person name="Mu J."/>
            <person name="Lu Y."/>
            <person name="Fan D."/>
            <person name="Liu Y."/>
            <person name="Guan J."/>
            <person name="Zhang Y."/>
            <person name="Yu S."/>
            <person name="Liu X."/>
            <person name="Zhang Y."/>
            <person name="Hong G."/>
            <person name="Han B."/>
            <person name="Choisne N."/>
            <person name="Demange N."/>
            <person name="Orjeda G."/>
            <person name="Samain S."/>
            <person name="Cattolico L."/>
            <person name="Pelletier E."/>
            <person name="Couloux A."/>
            <person name="Segurens B."/>
            <person name="Wincker P."/>
            <person name="D'Hont A."/>
            <person name="Scarpelli C."/>
            <person name="Weissenbach J."/>
            <person name="Salanoubat M."/>
            <person name="Quetier F."/>
            <person name="Yu Y."/>
            <person name="Kim H.R."/>
            <person name="Rambo T."/>
            <person name="Currie J."/>
            <person name="Collura K."/>
            <person name="Luo M."/>
            <person name="Yang T."/>
            <person name="Ammiraju J.S.S."/>
            <person name="Engler F."/>
            <person name="Soderlund C."/>
            <person name="Wing R.A."/>
            <person name="Palmer L.E."/>
            <person name="de la Bastide M."/>
            <person name="Spiegel L."/>
            <person name="Nascimento L."/>
            <person name="Zutavern T."/>
            <person name="O'Shaughnessy A."/>
            <person name="Dike S."/>
            <person name="Dedhia N."/>
            <person name="Preston R."/>
            <person name="Balija V."/>
            <person name="McCombie W.R."/>
            <person name="Chow T."/>
            <person name="Chen H."/>
            <person name="Chung M."/>
            <person name="Chen C."/>
            <person name="Shaw J."/>
            <person name="Wu H."/>
            <person name="Hsiao K."/>
            <person name="Chao Y."/>
            <person name="Chu M."/>
            <person name="Cheng C."/>
            <person name="Hour A."/>
            <person name="Lee P."/>
            <person name="Lin S."/>
            <person name="Lin Y."/>
            <person name="Liou J."/>
            <person name="Liu S."/>
            <person name="Hsing Y."/>
            <person name="Raghuvanshi S."/>
            <person name="Mohanty A."/>
            <person name="Bharti A.K."/>
            <person name="Gaur A."/>
            <person name="Gupta V."/>
            <person name="Kumar D."/>
            <person name="Ravi V."/>
            <person name="Vij S."/>
            <person name="Kapur A."/>
            <person name="Khurana P."/>
            <person name="Khurana P."/>
            <person name="Khurana J.P."/>
            <person name="Tyagi A.K."/>
            <person name="Gaikwad K."/>
            <person name="Singh A."/>
            <person name="Dalal V."/>
            <person name="Srivastava S."/>
            <person name="Dixit A."/>
            <person name="Pal A.K."/>
            <person name="Ghazi I.A."/>
            <person name="Yadav M."/>
            <person name="Pandit A."/>
            <person name="Bhargava A."/>
            <person name="Sureshbabu K."/>
            <person name="Batra K."/>
            <person name="Sharma T.R."/>
            <person name="Mohapatra T."/>
            <person name="Singh N.K."/>
            <person name="Messing J."/>
            <person name="Nelson A.B."/>
            <person name="Fuks G."/>
            <person name="Kavchok S."/>
            <person name="Keizer G."/>
            <person name="Linton E."/>
            <person name="Llaca V."/>
            <person name="Song R."/>
            <person name="Tanyolac B."/>
            <person name="Young S."/>
            <person name="Ho-Il K."/>
            <person name="Hahn J.H."/>
            <person name="Sangsakoo G."/>
            <person name="Vanavichit A."/>
            <person name="de Mattos Luiz.A.T."/>
            <person name="Zimmer P.D."/>
            <person name="Malone G."/>
            <person name="Dellagostin O."/>
            <person name="de Oliveira A.C."/>
            <person name="Bevan M."/>
            <person name="Bancroft I."/>
            <person name="Minx P."/>
            <person name="Cordum H."/>
            <person name="Wilson R."/>
            <person name="Cheng Z."/>
            <person name="Jin W."/>
            <person name="Jiang J."/>
            <person name="Leong S.A."/>
            <person name="Iwama H."/>
            <person name="Gojobori T."/>
            <person name="Itoh T."/>
            <person name="Niimura Y."/>
            <person name="Fujii Y."/>
            <person name="Habara T."/>
            <person name="Sakai H."/>
            <person name="Sato Y."/>
            <person name="Wilson G."/>
            <person name="Kumar K."/>
            <person name="McCouch S."/>
            <person name="Juretic N."/>
            <person name="Hoen D."/>
            <person name="Wright S."/>
            <person name="Bruskiewich R."/>
            <person name="Bureau T."/>
            <person name="Miyao A."/>
            <person name="Hirochika H."/>
            <person name="Nishikawa T."/>
            <person name="Kadowaki K."/>
            <person name="Sugiura M."/>
            <person name="Burr B."/>
            <person name="Sasaki T."/>
        </authorList>
    </citation>
    <scope>NUCLEOTIDE SEQUENCE [LARGE SCALE GENOMIC DNA]</scope>
    <source>
        <strain evidence="3">cv. Nipponbare</strain>
    </source>
</reference>
<accession>A0A0P0W0M2</accession>
<sequence length="186" mass="20413">MRRWGEGPRSGLTCSSTSSRRCRRRELAASTSPRRRWRCPTLLTDDGAAPFLPPPHPPAASSGPCSGGVDFVAILLRFVTAILLICSAILGKTFHGRRTGEPFPSLSVRRPSALTPPLHPAAAAIFVSWEPAPQREGEGTGWRRHAAHSARVSRFQRCPRLSFASLCLVPSFSVWSRVQAPHRRKS</sequence>
<feature type="transmembrane region" description="Helical" evidence="1">
    <location>
        <begin position="71"/>
        <end position="90"/>
    </location>
</feature>
<evidence type="ECO:0000313" key="2">
    <source>
        <dbReference type="EMBL" id="BAS85175.1"/>
    </source>
</evidence>
<organism evidence="2 3">
    <name type="scientific">Oryza sativa subsp. japonica</name>
    <name type="common">Rice</name>
    <dbReference type="NCBI Taxonomy" id="39947"/>
    <lineage>
        <taxon>Eukaryota</taxon>
        <taxon>Viridiplantae</taxon>
        <taxon>Streptophyta</taxon>
        <taxon>Embryophyta</taxon>
        <taxon>Tracheophyta</taxon>
        <taxon>Spermatophyta</taxon>
        <taxon>Magnoliopsida</taxon>
        <taxon>Liliopsida</taxon>
        <taxon>Poales</taxon>
        <taxon>Poaceae</taxon>
        <taxon>BOP clade</taxon>
        <taxon>Oryzoideae</taxon>
        <taxon>Oryzeae</taxon>
        <taxon>Oryzinae</taxon>
        <taxon>Oryza</taxon>
        <taxon>Oryza sativa</taxon>
    </lineage>
</organism>
<keyword evidence="3" id="KW-1185">Reference proteome</keyword>
<dbReference type="EMBL" id="AP014959">
    <property type="protein sequence ID" value="BAS85175.1"/>
    <property type="molecule type" value="Genomic_DNA"/>
</dbReference>
<dbReference type="AlphaFoldDB" id="A0A0P0W0M2"/>
<reference evidence="2 3" key="3">
    <citation type="journal article" date="2013" name="Rice">
        <title>Improvement of the Oryza sativa Nipponbare reference genome using next generation sequence and optical map data.</title>
        <authorList>
            <person name="Kawahara Y."/>
            <person name="de la Bastide M."/>
            <person name="Hamilton J.P."/>
            <person name="Kanamori H."/>
            <person name="McCombie W.R."/>
            <person name="Ouyang S."/>
            <person name="Schwartz D.C."/>
            <person name="Tanaka T."/>
            <person name="Wu J."/>
            <person name="Zhou S."/>
            <person name="Childs K.L."/>
            <person name="Davidson R.M."/>
            <person name="Lin H."/>
            <person name="Quesada-Ocampo L."/>
            <person name="Vaillancourt B."/>
            <person name="Sakai H."/>
            <person name="Lee S.S."/>
            <person name="Kim J."/>
            <person name="Numa H."/>
            <person name="Itoh T."/>
            <person name="Buell C.R."/>
            <person name="Matsumoto T."/>
        </authorList>
    </citation>
    <scope>NUCLEOTIDE SEQUENCE [LARGE SCALE GENOMIC DNA]</scope>
    <source>
        <strain evidence="3">cv. Nipponbare</strain>
    </source>
</reference>
<gene>
    <name evidence="2" type="ordered locus">Os03g0598002</name>
    <name evidence="2" type="ORF">OSNPB_030598002</name>
</gene>